<sequence length="328" mass="38024">MLERQPLVYQASFDVVTNQSVFTPSLLLREYKHVKGISTFTSSRVDYHSNSVSWQLPQQFETETLPLLDNLLNRHSAWFLPFYMFSMLAASLFSLIGSALPTFIGCIFMLFFNYERNRKLKKNMENIIEQENELNFKPKGLLLVLNPNGGIGKFDLGGSWTLNIVSNASFIDNGTPNMKIHEIVATNDTVTRLFNQELPQCISERFGLSQIDWGETIEEMNRIYLSEIEMEERLIIKPLYCYLFACSFLFNIPILVTFPIPIIYYLIVKYLKINKFKQSNQVLMESFISERNEKVFVPKGLYLNLIQEKAIASVSTYQNILQLCQLQH</sequence>
<name>D2W427_NAEGR</name>
<accession>D2W427</accession>
<dbReference type="KEGG" id="ngr:NAEGRDRAFT_76157"/>
<dbReference type="GeneID" id="8860875"/>
<keyword evidence="1" id="KW-0472">Membrane</keyword>
<dbReference type="AlphaFoldDB" id="D2W427"/>
<dbReference type="VEuPathDB" id="AmoebaDB:NAEGRDRAFT_76157"/>
<evidence type="ECO:0000313" key="2">
    <source>
        <dbReference type="EMBL" id="EFC36170.1"/>
    </source>
</evidence>
<reference evidence="2 3" key="1">
    <citation type="journal article" date="2010" name="Cell">
        <title>The genome of Naegleria gruberi illuminates early eukaryotic versatility.</title>
        <authorList>
            <person name="Fritz-Laylin L.K."/>
            <person name="Prochnik S.E."/>
            <person name="Ginger M.L."/>
            <person name="Dacks J.B."/>
            <person name="Carpenter M.L."/>
            <person name="Field M.C."/>
            <person name="Kuo A."/>
            <person name="Paredez A."/>
            <person name="Chapman J."/>
            <person name="Pham J."/>
            <person name="Shu S."/>
            <person name="Neupane R."/>
            <person name="Cipriano M."/>
            <person name="Mancuso J."/>
            <person name="Tu H."/>
            <person name="Salamov A."/>
            <person name="Lindquist E."/>
            <person name="Shapiro H."/>
            <person name="Lucas S."/>
            <person name="Grigoriev I.V."/>
            <person name="Cande W.Z."/>
            <person name="Fulton C."/>
            <person name="Rokhsar D.S."/>
            <person name="Dawson S.C."/>
        </authorList>
    </citation>
    <scope>NUCLEOTIDE SEQUENCE [LARGE SCALE GENOMIC DNA]</scope>
    <source>
        <strain evidence="2 3">NEG-M</strain>
    </source>
</reference>
<gene>
    <name evidence="2" type="ORF">NAEGRDRAFT_76157</name>
</gene>
<dbReference type="InParanoid" id="D2W427"/>
<protein>
    <submittedName>
        <fullName evidence="2">Predicted protein</fullName>
    </submittedName>
</protein>
<organism evidence="3">
    <name type="scientific">Naegleria gruberi</name>
    <name type="common">Amoeba</name>
    <dbReference type="NCBI Taxonomy" id="5762"/>
    <lineage>
        <taxon>Eukaryota</taxon>
        <taxon>Discoba</taxon>
        <taxon>Heterolobosea</taxon>
        <taxon>Tetramitia</taxon>
        <taxon>Eutetramitia</taxon>
        <taxon>Vahlkampfiidae</taxon>
        <taxon>Naegleria</taxon>
    </lineage>
</organism>
<dbReference type="RefSeq" id="XP_002668914.1">
    <property type="nucleotide sequence ID" value="XM_002668868.1"/>
</dbReference>
<keyword evidence="1" id="KW-1133">Transmembrane helix</keyword>
<proteinExistence type="predicted"/>
<keyword evidence="3" id="KW-1185">Reference proteome</keyword>
<evidence type="ECO:0000313" key="3">
    <source>
        <dbReference type="Proteomes" id="UP000006671"/>
    </source>
</evidence>
<keyword evidence="1" id="KW-0812">Transmembrane</keyword>
<evidence type="ECO:0000256" key="1">
    <source>
        <dbReference type="SAM" id="Phobius"/>
    </source>
</evidence>
<dbReference type="EMBL" id="GG738936">
    <property type="protein sequence ID" value="EFC36170.1"/>
    <property type="molecule type" value="Genomic_DNA"/>
</dbReference>
<feature type="transmembrane region" description="Helical" evidence="1">
    <location>
        <begin position="82"/>
        <end position="112"/>
    </location>
</feature>
<dbReference type="Proteomes" id="UP000006671">
    <property type="component" value="Unassembled WGS sequence"/>
</dbReference>
<feature type="transmembrane region" description="Helical" evidence="1">
    <location>
        <begin position="239"/>
        <end position="267"/>
    </location>
</feature>